<dbReference type="Proteomes" id="UP000502823">
    <property type="component" value="Unassembled WGS sequence"/>
</dbReference>
<dbReference type="SUPFAM" id="SSF51011">
    <property type="entry name" value="Glycosyl hydrolase domain"/>
    <property type="match status" value="1"/>
</dbReference>
<reference evidence="8" key="1">
    <citation type="submission" date="2020-01" db="EMBL/GenBank/DDBJ databases">
        <title>Draft genome sequence of the Termite Coptotermes fromosanus.</title>
        <authorList>
            <person name="Itakura S."/>
            <person name="Yosikawa Y."/>
            <person name="Umezawa K."/>
        </authorList>
    </citation>
    <scope>NUCLEOTIDE SEQUENCE [LARGE SCALE GENOMIC DNA]</scope>
</reference>
<dbReference type="Pfam" id="PF01229">
    <property type="entry name" value="Glyco_hydro_39"/>
    <property type="match status" value="1"/>
</dbReference>
<evidence type="ECO:0000313" key="7">
    <source>
        <dbReference type="EMBL" id="GFG41021.1"/>
    </source>
</evidence>
<keyword evidence="2" id="KW-0378">Hydrolase</keyword>
<dbReference type="InterPro" id="IPR049166">
    <property type="entry name" value="GH39_cat"/>
</dbReference>
<evidence type="ECO:0000313" key="8">
    <source>
        <dbReference type="Proteomes" id="UP000502823"/>
    </source>
</evidence>
<keyword evidence="3" id="KW-0326">Glycosidase</keyword>
<dbReference type="PRINTS" id="PR00745">
    <property type="entry name" value="GLHYDRLASE39"/>
</dbReference>
<dbReference type="AlphaFoldDB" id="A0A6L2Q7Y6"/>
<dbReference type="OrthoDB" id="15153at2759"/>
<proteinExistence type="inferred from homology"/>
<dbReference type="Pfam" id="PF21200">
    <property type="entry name" value="Glyco_hydro_39_C"/>
    <property type="match status" value="1"/>
</dbReference>
<evidence type="ECO:0000259" key="6">
    <source>
        <dbReference type="Pfam" id="PF21200"/>
    </source>
</evidence>
<dbReference type="FunFam" id="3.20.20.80:FF:000245">
    <property type="entry name" value="Histone H2B"/>
    <property type="match status" value="1"/>
</dbReference>
<evidence type="ECO:0000256" key="2">
    <source>
        <dbReference type="ARBA" id="ARBA00022801"/>
    </source>
</evidence>
<evidence type="ECO:0000256" key="3">
    <source>
        <dbReference type="ARBA" id="ARBA00023295"/>
    </source>
</evidence>
<evidence type="ECO:0008006" key="9">
    <source>
        <dbReference type="Google" id="ProtNLM"/>
    </source>
</evidence>
<dbReference type="EMBL" id="BLKM01003049">
    <property type="protein sequence ID" value="GFG41021.1"/>
    <property type="molecule type" value="Genomic_DNA"/>
</dbReference>
<dbReference type="InterPro" id="IPR017853">
    <property type="entry name" value="GH"/>
</dbReference>
<dbReference type="Gene3D" id="2.60.40.10">
    <property type="entry name" value="Immunoglobulins"/>
    <property type="match status" value="1"/>
</dbReference>
<dbReference type="PROSITE" id="PS01027">
    <property type="entry name" value="GLYCOSYL_HYDROL_F39"/>
    <property type="match status" value="1"/>
</dbReference>
<dbReference type="PANTHER" id="PTHR12631:SF8">
    <property type="entry name" value="ALPHA-L-IDURONIDASE"/>
    <property type="match status" value="1"/>
</dbReference>
<feature type="active site" description="Proton donor" evidence="4">
    <location>
        <position position="213"/>
    </location>
</feature>
<evidence type="ECO:0000259" key="5">
    <source>
        <dbReference type="Pfam" id="PF01229"/>
    </source>
</evidence>
<dbReference type="GO" id="GO:0005975">
    <property type="term" value="P:carbohydrate metabolic process"/>
    <property type="evidence" value="ECO:0007669"/>
    <property type="project" value="InterPro"/>
</dbReference>
<feature type="non-terminal residue" evidence="7">
    <location>
        <position position="649"/>
    </location>
</feature>
<sequence>MEVHNALPKGEINTDSIRKGMIRHSFCTQLNNNHILASETNIMYILLESAAIFCCLSVTVGAAPRVIVDVDEPSVGGLRHFWDSTGLCRSPPQSMLDVDERFNLALIGSLPRQSISQVRIHWLLDLITLSSLDESLTPCYNFTFLDQLLDWLQIYRLSPGFELMGNPSNFFSDFSNGTQVNMWRDLVTQVASRYIGRYGLQTVAQWRFETWNEPDLKIYNTLNFTLHSYLQYFEACSAGLQAAGHGILHLGGPAGLFKAQEKHPLCWGLLQHCSNHTACSLDFISFHKKGNSSIAAILEKGLQLVHGISAMFPSLTGTAFANDEADPLTGWSKSEPWRADVRYGAMVAAAIAAHQHIMVKQHGLPLQLLSNDNAFLNYHPYYFTQRTLLARFQMNNTNPPHVQFFKKPVYTTMALLSFLGTQELNVVVRNPDDRLSVLAASSSGQDSWDGSVLLVFSNDTISQPDENLNVTLQVLHVRGDAPRFVLYLLDNTITNPAHMWLHAGAPVFPDQQLRAQIRAMEGPHRVRGPSHVPHSGRLRLLLPLKLPSIALLHVCTKSVGTPGQVSRLMACNVTYNEVLLFWSDVTVVTRCIKTYEVQFSATGSGEFRRINAQDTIFLSFQYSLPSGANKKEEVRGFYRVRAVDYWNRP</sequence>
<feature type="domain" description="Glycosyl hydrolases family 39 N-terminal catalytic" evidence="5">
    <location>
        <begin position="74"/>
        <end position="537"/>
    </location>
</feature>
<dbReference type="InterPro" id="IPR051923">
    <property type="entry name" value="Glycosyl_Hydrolase_39"/>
</dbReference>
<feature type="domain" description="Alpha-L-iduronidase C-terminal" evidence="6">
    <location>
        <begin position="567"/>
        <end position="649"/>
    </location>
</feature>
<dbReference type="InterPro" id="IPR049167">
    <property type="entry name" value="GH39_C"/>
</dbReference>
<dbReference type="PANTHER" id="PTHR12631">
    <property type="entry name" value="ALPHA-L-IDURONIDASE"/>
    <property type="match status" value="1"/>
</dbReference>
<dbReference type="SUPFAM" id="SSF51445">
    <property type="entry name" value="(Trans)glycosidases"/>
    <property type="match status" value="1"/>
</dbReference>
<name>A0A6L2Q7Y6_COPFO</name>
<dbReference type="GO" id="GO:0003940">
    <property type="term" value="F:L-iduronidase activity"/>
    <property type="evidence" value="ECO:0007669"/>
    <property type="project" value="TreeGrafter"/>
</dbReference>
<dbReference type="Gene3D" id="3.20.20.80">
    <property type="entry name" value="Glycosidases"/>
    <property type="match status" value="1"/>
</dbReference>
<gene>
    <name evidence="7" type="ORF">Cfor_06791</name>
</gene>
<dbReference type="FunCoup" id="A0A6L2Q7Y6">
    <property type="interactions" value="79"/>
</dbReference>
<comment type="similarity">
    <text evidence="1">Belongs to the glycosyl hydrolase 39 family.</text>
</comment>
<dbReference type="Gene3D" id="2.60.40.1500">
    <property type="entry name" value="Glycosyl hydrolase domain, family 39"/>
    <property type="match status" value="1"/>
</dbReference>
<evidence type="ECO:0000256" key="1">
    <source>
        <dbReference type="ARBA" id="ARBA00008875"/>
    </source>
</evidence>
<dbReference type="InParanoid" id="A0A6L2Q7Y6"/>
<protein>
    <recommendedName>
        <fullName evidence="9">Alpha-L-iduronidase</fullName>
    </recommendedName>
</protein>
<dbReference type="InterPro" id="IPR013783">
    <property type="entry name" value="Ig-like_fold"/>
</dbReference>
<evidence type="ECO:0000256" key="4">
    <source>
        <dbReference type="PIRSR" id="PIRSR600514-1"/>
    </source>
</evidence>
<organism evidence="7 8">
    <name type="scientific">Coptotermes formosanus</name>
    <name type="common">Formosan subterranean termite</name>
    <dbReference type="NCBI Taxonomy" id="36987"/>
    <lineage>
        <taxon>Eukaryota</taxon>
        <taxon>Metazoa</taxon>
        <taxon>Ecdysozoa</taxon>
        <taxon>Arthropoda</taxon>
        <taxon>Hexapoda</taxon>
        <taxon>Insecta</taxon>
        <taxon>Pterygota</taxon>
        <taxon>Neoptera</taxon>
        <taxon>Polyneoptera</taxon>
        <taxon>Dictyoptera</taxon>
        <taxon>Blattodea</taxon>
        <taxon>Blattoidea</taxon>
        <taxon>Termitoidae</taxon>
        <taxon>Rhinotermitidae</taxon>
        <taxon>Coptotermes</taxon>
    </lineage>
</organism>
<dbReference type="InterPro" id="IPR049165">
    <property type="entry name" value="GH39_as"/>
</dbReference>
<comment type="caution">
    <text evidence="7">The sequence shown here is derived from an EMBL/GenBank/DDBJ whole genome shotgun (WGS) entry which is preliminary data.</text>
</comment>
<accession>A0A6L2Q7Y6</accession>
<dbReference type="InterPro" id="IPR000514">
    <property type="entry name" value="Glyco_hydro_39"/>
</dbReference>
<keyword evidence="8" id="KW-1185">Reference proteome</keyword>